<dbReference type="RefSeq" id="WP_127979878.1">
    <property type="nucleotide sequence ID" value="NZ_JBPFMR010000101.1"/>
</dbReference>
<dbReference type="EMBL" id="RYZS01000002">
    <property type="protein sequence ID" value="RVU93236.1"/>
    <property type="molecule type" value="Genomic_DNA"/>
</dbReference>
<organism evidence="2 3">
    <name type="scientific">Enterococcus avium</name>
    <name type="common">Streptococcus avium</name>
    <dbReference type="NCBI Taxonomy" id="33945"/>
    <lineage>
        <taxon>Bacteria</taxon>
        <taxon>Bacillati</taxon>
        <taxon>Bacillota</taxon>
        <taxon>Bacilli</taxon>
        <taxon>Lactobacillales</taxon>
        <taxon>Enterococcaceae</taxon>
        <taxon>Enterococcus</taxon>
    </lineage>
</organism>
<feature type="compositionally biased region" description="Basic residues" evidence="1">
    <location>
        <begin position="126"/>
        <end position="136"/>
    </location>
</feature>
<name>A0A437UHW8_ENTAV</name>
<evidence type="ECO:0000313" key="2">
    <source>
        <dbReference type="EMBL" id="RVU93236.1"/>
    </source>
</evidence>
<dbReference type="Pfam" id="PF11208">
    <property type="entry name" value="DUF2992"/>
    <property type="match status" value="1"/>
</dbReference>
<dbReference type="PIRSF" id="PIRSF021328">
    <property type="entry name" value="UCP021328"/>
    <property type="match status" value="1"/>
</dbReference>
<evidence type="ECO:0000256" key="1">
    <source>
        <dbReference type="SAM" id="MobiDB-lite"/>
    </source>
</evidence>
<feature type="region of interest" description="Disordered" evidence="1">
    <location>
        <begin position="101"/>
        <end position="136"/>
    </location>
</feature>
<gene>
    <name evidence="2" type="ORF">EK398_22705</name>
</gene>
<evidence type="ECO:0000313" key="3">
    <source>
        <dbReference type="Proteomes" id="UP000288388"/>
    </source>
</evidence>
<reference evidence="2 3" key="1">
    <citation type="submission" date="2018-12" db="EMBL/GenBank/DDBJ databases">
        <title>A novel vanA-carrying plasmid in a clinical isolate of Enterococcus avium.</title>
        <authorList>
            <person name="Bernasconi O.J."/>
            <person name="Luzzaro F."/>
            <person name="Endimiani A."/>
        </authorList>
    </citation>
    <scope>NUCLEOTIDE SEQUENCE [LARGE SCALE GENOMIC DNA]</scope>
    <source>
        <strain evidence="2 3">LC0559/18</strain>
    </source>
</reference>
<dbReference type="Proteomes" id="UP000288388">
    <property type="component" value="Unassembled WGS sequence"/>
</dbReference>
<proteinExistence type="predicted"/>
<comment type="caution">
    <text evidence="2">The sequence shown here is derived from an EMBL/GenBank/DDBJ whole genome shotgun (WGS) entry which is preliminary data.</text>
</comment>
<dbReference type="AlphaFoldDB" id="A0A437UHW8"/>
<protein>
    <submittedName>
        <fullName evidence="2">DUF2992 family protein</fullName>
    </submittedName>
</protein>
<accession>A0A437UHW8</accession>
<dbReference type="InterPro" id="IPR016787">
    <property type="entry name" value="UCP021328"/>
</dbReference>
<sequence length="136" mass="15946">MKLTIYFDGSFWCGLVEVEDDGHYQAIRHVFGPEPKDADVWEFVTKRLPHLLKQTGAVATQKKTAEKKLSPKRMQRLINREKRQPVVSTKAQIAMNEIREQAKAANKSQKRRKKAEYADKRFQQKQAKKREKRKGH</sequence>